<gene>
    <name evidence="2" type="primary">Or-409</name>
    <name evidence="2" type="synonym">Nful_v1.0-Or-409-dH</name>
    <name evidence="2" type="ORF">NFUL_NFUL000135</name>
</gene>
<protein>
    <submittedName>
        <fullName evidence="2">Odorant receptor 409</fullName>
    </submittedName>
</protein>
<dbReference type="AlphaFoldDB" id="A0A6G1LQJ9"/>
<dbReference type="Proteomes" id="UP000479987">
    <property type="component" value="Unassembled WGS sequence"/>
</dbReference>
<name>A0A6G1LQJ9_9HYME</name>
<keyword evidence="2" id="KW-0675">Receptor</keyword>
<sequence length="65" mass="7530">MLTMSVIIFFIISIFTNSYVEQLLTDQSIKAGLTTSTINWHCLLYKKPIIKTSMAHFNMLQKFIT</sequence>
<dbReference type="EMBL" id="SGBU01000020">
    <property type="protein sequence ID" value="KAF3054514.1"/>
    <property type="molecule type" value="Genomic_DNA"/>
</dbReference>
<feature type="signal peptide" evidence="1">
    <location>
        <begin position="1"/>
        <end position="18"/>
    </location>
</feature>
<keyword evidence="1" id="KW-0732">Signal</keyword>
<feature type="chain" id="PRO_5026255202" evidence="1">
    <location>
        <begin position="19"/>
        <end position="65"/>
    </location>
</feature>
<keyword evidence="3" id="KW-1185">Reference proteome</keyword>
<accession>A0A6G1LQJ9</accession>
<organism evidence="2 3">
    <name type="scientific">Nylanderia fulva</name>
    <dbReference type="NCBI Taxonomy" id="613905"/>
    <lineage>
        <taxon>Eukaryota</taxon>
        <taxon>Metazoa</taxon>
        <taxon>Ecdysozoa</taxon>
        <taxon>Arthropoda</taxon>
        <taxon>Hexapoda</taxon>
        <taxon>Insecta</taxon>
        <taxon>Pterygota</taxon>
        <taxon>Neoptera</taxon>
        <taxon>Endopterygota</taxon>
        <taxon>Hymenoptera</taxon>
        <taxon>Apocrita</taxon>
        <taxon>Aculeata</taxon>
        <taxon>Formicoidea</taxon>
        <taxon>Formicidae</taxon>
        <taxon>Formicinae</taxon>
        <taxon>Nylanderia</taxon>
    </lineage>
</organism>
<evidence type="ECO:0000256" key="1">
    <source>
        <dbReference type="SAM" id="SignalP"/>
    </source>
</evidence>
<evidence type="ECO:0000313" key="2">
    <source>
        <dbReference type="EMBL" id="KAF3054514.1"/>
    </source>
</evidence>
<comment type="caution">
    <text evidence="2">The sequence shown here is derived from an EMBL/GenBank/DDBJ whole genome shotgun (WGS) entry which is preliminary data.</text>
</comment>
<proteinExistence type="predicted"/>
<reference evidence="2 3" key="1">
    <citation type="submission" date="2019-08" db="EMBL/GenBank/DDBJ databases">
        <title>High quality draft denovo assembly of Nylanderia fulva.</title>
        <authorList>
            <person name="Vargo E.L."/>
            <person name="Tarone A.M."/>
            <person name="Konganti K.R."/>
        </authorList>
    </citation>
    <scope>NUCLEOTIDE SEQUENCE [LARGE SCALE GENOMIC DNA]</scope>
    <source>
        <strain evidence="2">TAMU-Nful-2015</strain>
        <tissue evidence="2">Whole body</tissue>
    </source>
</reference>
<evidence type="ECO:0000313" key="3">
    <source>
        <dbReference type="Proteomes" id="UP000479987"/>
    </source>
</evidence>